<dbReference type="InterPro" id="IPR003593">
    <property type="entry name" value="AAA+_ATPase"/>
</dbReference>
<dbReference type="Pfam" id="PF00664">
    <property type="entry name" value="ABC_membrane"/>
    <property type="match status" value="1"/>
</dbReference>
<evidence type="ECO:0000313" key="11">
    <source>
        <dbReference type="EMBL" id="SVP89600.1"/>
    </source>
</evidence>
<organism evidence="10">
    <name type="scientific">Theileria annulata</name>
    <dbReference type="NCBI Taxonomy" id="5874"/>
    <lineage>
        <taxon>Eukaryota</taxon>
        <taxon>Sar</taxon>
        <taxon>Alveolata</taxon>
        <taxon>Apicomplexa</taxon>
        <taxon>Aconoidasida</taxon>
        <taxon>Piroplasmida</taxon>
        <taxon>Theileriidae</taxon>
        <taxon>Theileria</taxon>
    </lineage>
</organism>
<dbReference type="Gene3D" id="1.20.1560.10">
    <property type="entry name" value="ABC transporter type 1, transmembrane domain"/>
    <property type="match status" value="1"/>
</dbReference>
<evidence type="ECO:0000256" key="7">
    <source>
        <dbReference type="SAM" id="Phobius"/>
    </source>
</evidence>
<dbReference type="GO" id="GO:0005524">
    <property type="term" value="F:ATP binding"/>
    <property type="evidence" value="ECO:0007669"/>
    <property type="project" value="UniProtKB-KW"/>
</dbReference>
<feature type="transmembrane region" description="Helical" evidence="7">
    <location>
        <begin position="332"/>
        <end position="354"/>
    </location>
</feature>
<dbReference type="InterPro" id="IPR039421">
    <property type="entry name" value="Type_1_exporter"/>
</dbReference>
<dbReference type="AlphaFoldDB" id="A0A3B0MEV6"/>
<dbReference type="PANTHER" id="PTHR43394">
    <property type="entry name" value="ATP-DEPENDENT PERMEASE MDL1, MITOCHONDRIAL"/>
    <property type="match status" value="1"/>
</dbReference>
<evidence type="ECO:0000256" key="4">
    <source>
        <dbReference type="ARBA" id="ARBA00022840"/>
    </source>
</evidence>
<protein>
    <submittedName>
        <fullName evidence="10">ABC transporter, putative</fullName>
    </submittedName>
</protein>
<keyword evidence="2 7" id="KW-0812">Transmembrane</keyword>
<keyword evidence="6 7" id="KW-0472">Membrane</keyword>
<evidence type="ECO:0000259" key="9">
    <source>
        <dbReference type="PROSITE" id="PS50929"/>
    </source>
</evidence>
<evidence type="ECO:0000256" key="5">
    <source>
        <dbReference type="ARBA" id="ARBA00022989"/>
    </source>
</evidence>
<evidence type="ECO:0000256" key="3">
    <source>
        <dbReference type="ARBA" id="ARBA00022741"/>
    </source>
</evidence>
<dbReference type="PROSITE" id="PS50929">
    <property type="entry name" value="ABC_TM1F"/>
    <property type="match status" value="1"/>
</dbReference>
<feature type="transmembrane region" description="Helical" evidence="7">
    <location>
        <begin position="298"/>
        <end position="317"/>
    </location>
</feature>
<dbReference type="GO" id="GO:0016020">
    <property type="term" value="C:membrane"/>
    <property type="evidence" value="ECO:0007669"/>
    <property type="project" value="UniProtKB-SubCell"/>
</dbReference>
<dbReference type="Pfam" id="PF00005">
    <property type="entry name" value="ABC_tran"/>
    <property type="match status" value="1"/>
</dbReference>
<evidence type="ECO:0000256" key="6">
    <source>
        <dbReference type="ARBA" id="ARBA00023136"/>
    </source>
</evidence>
<evidence type="ECO:0000256" key="2">
    <source>
        <dbReference type="ARBA" id="ARBA00022692"/>
    </source>
</evidence>
<evidence type="ECO:0000313" key="10">
    <source>
        <dbReference type="EMBL" id="SVP88434.1"/>
    </source>
</evidence>
<dbReference type="EMBL" id="UIVT01000001">
    <property type="protein sequence ID" value="SVP88434.1"/>
    <property type="molecule type" value="Genomic_DNA"/>
</dbReference>
<dbReference type="Gene3D" id="3.40.50.300">
    <property type="entry name" value="P-loop containing nucleotide triphosphate hydrolases"/>
    <property type="match status" value="1"/>
</dbReference>
<dbReference type="InterPro" id="IPR011527">
    <property type="entry name" value="ABC1_TM_dom"/>
</dbReference>
<feature type="domain" description="ABC transporter" evidence="8">
    <location>
        <begin position="411"/>
        <end position="648"/>
    </location>
</feature>
<keyword evidence="3" id="KW-0547">Nucleotide-binding</keyword>
<feature type="transmembrane region" description="Helical" evidence="7">
    <location>
        <begin position="203"/>
        <end position="225"/>
    </location>
</feature>
<dbReference type="SUPFAM" id="SSF52540">
    <property type="entry name" value="P-loop containing nucleoside triphosphate hydrolases"/>
    <property type="match status" value="1"/>
</dbReference>
<dbReference type="EMBL" id="UIVS01000001">
    <property type="protein sequence ID" value="SVP89600.1"/>
    <property type="molecule type" value="Genomic_DNA"/>
</dbReference>
<proteinExistence type="predicted"/>
<dbReference type="VEuPathDB" id="PiroplasmaDB:TA19645"/>
<dbReference type="SMART" id="SM00382">
    <property type="entry name" value="AAA"/>
    <property type="match status" value="1"/>
</dbReference>
<keyword evidence="4" id="KW-0067">ATP-binding</keyword>
<dbReference type="InterPro" id="IPR027417">
    <property type="entry name" value="P-loop_NTPase"/>
</dbReference>
<dbReference type="InterPro" id="IPR036640">
    <property type="entry name" value="ABC1_TM_sf"/>
</dbReference>
<dbReference type="GO" id="GO:0016887">
    <property type="term" value="F:ATP hydrolysis activity"/>
    <property type="evidence" value="ECO:0007669"/>
    <property type="project" value="InterPro"/>
</dbReference>
<dbReference type="InterPro" id="IPR003439">
    <property type="entry name" value="ABC_transporter-like_ATP-bd"/>
</dbReference>
<dbReference type="SUPFAM" id="SSF90123">
    <property type="entry name" value="ABC transporter transmembrane region"/>
    <property type="match status" value="1"/>
</dbReference>
<keyword evidence="5 7" id="KW-1133">Transmembrane helix</keyword>
<accession>A0A3B0MEV6</accession>
<evidence type="ECO:0000259" key="8">
    <source>
        <dbReference type="PROSITE" id="PS50893"/>
    </source>
</evidence>
<dbReference type="GO" id="GO:0015421">
    <property type="term" value="F:ABC-type oligopeptide transporter activity"/>
    <property type="evidence" value="ECO:0007669"/>
    <property type="project" value="TreeGrafter"/>
</dbReference>
<feature type="domain" description="ABC transmembrane type-1" evidence="9">
    <location>
        <begin position="41"/>
        <end position="358"/>
    </location>
</feature>
<sequence length="650" mass="72497">MGNRVSVHSEEVRRYSENASLSESVIRFAKELEPDEKYHLVLGSLGLMANAVTNMLYPRIIGLLIDSSDLSQTSSLEKCPEYSFPLPLFAINNLFSKLDALGSDCLFNRILACSIPLYIVGSMASWFRVYHTQTAIYLIQKRYRRKVFRKILSQNLLFFHSHTCNYLLSKLLNDCEEGPKTLVESQMQFLRCCNSTIGGTCHLFSISAKLALVILVSLPLIGVTIRQLSSMVKRYHSLKKKRLENVMGKCKPTKAEEVISGIENVISFSNEEYEANSFMNSLNECDEVSIQANSSEGIMMGSILASFNLSTLIMIYFGSKQMRSGSLTVGKFASFIIYGSLIGLGVSGLSKIFTDVVRSTNSMRSVYEITDLKEPEEKLLELEEVEGDLEVGSVFFQFPKIQPVNKSQHISELDNGFEEGELNLENEIINGVSFKIKAGDVIGIVGPSGAGKTTLCKLIMGIYKPTSGKILLDSNDISNLSSKWLRRSVFSILTQEPILFSMSIEENMKYGNKKATKEQVIEACKQCNLHEFIESLPSKYDTIVGPKGCTLSTGQKQRIALVRTILKESKVLILDEPTSSLDGYSEELVTQAIEMAKNEKTLIIVTHNAEIVKKVNKVLVLNRGMEYFGTVEEAKVNSPTFKLIFPNIVP</sequence>
<reference evidence="10" key="1">
    <citation type="submission" date="2018-07" db="EMBL/GenBank/DDBJ databases">
        <authorList>
            <person name="Quirk P.G."/>
            <person name="Krulwich T.A."/>
        </authorList>
    </citation>
    <scope>NUCLEOTIDE SEQUENCE</scope>
    <source>
        <strain evidence="10">Anand</strain>
    </source>
</reference>
<gene>
    <name evidence="10" type="ORF">TAT_000029600</name>
    <name evidence="11" type="ORF">TAV_000029500</name>
</gene>
<evidence type="ECO:0000256" key="1">
    <source>
        <dbReference type="ARBA" id="ARBA00004141"/>
    </source>
</evidence>
<comment type="subcellular location">
    <subcellularLocation>
        <location evidence="1">Membrane</location>
        <topology evidence="1">Multi-pass membrane protein</topology>
    </subcellularLocation>
</comment>
<name>A0A3B0MEV6_THEAN</name>
<dbReference type="PANTHER" id="PTHR43394:SF1">
    <property type="entry name" value="ATP-BINDING CASSETTE SUB-FAMILY B MEMBER 10, MITOCHONDRIAL"/>
    <property type="match status" value="1"/>
</dbReference>
<dbReference type="PROSITE" id="PS50893">
    <property type="entry name" value="ABC_TRANSPORTER_2"/>
    <property type="match status" value="1"/>
</dbReference>